<dbReference type="GO" id="GO:0003910">
    <property type="term" value="F:DNA ligase (ATP) activity"/>
    <property type="evidence" value="ECO:0007669"/>
    <property type="project" value="UniProtKB-EC"/>
</dbReference>
<dbReference type="CDD" id="cd04863">
    <property type="entry name" value="MtLigD_Pol_like"/>
    <property type="match status" value="1"/>
</dbReference>
<protein>
    <submittedName>
        <fullName evidence="2">Non-homologous end-joining DNA ligase</fullName>
        <ecNumber evidence="2">6.5.1.1</ecNumber>
    </submittedName>
</protein>
<organism evidence="2 3">
    <name type="scientific">Angustibacter luteus</name>
    <dbReference type="NCBI Taxonomy" id="658456"/>
    <lineage>
        <taxon>Bacteria</taxon>
        <taxon>Bacillati</taxon>
        <taxon>Actinomycetota</taxon>
        <taxon>Actinomycetes</taxon>
        <taxon>Kineosporiales</taxon>
        <taxon>Kineosporiaceae</taxon>
    </lineage>
</organism>
<dbReference type="InterPro" id="IPR052171">
    <property type="entry name" value="NHEJ_LigD"/>
</dbReference>
<dbReference type="PANTHER" id="PTHR42705">
    <property type="entry name" value="BIFUNCTIONAL NON-HOMOLOGOUS END JOINING PROTEIN LIGD"/>
    <property type="match status" value="1"/>
</dbReference>
<gene>
    <name evidence="2" type="primary">ligD</name>
    <name evidence="2" type="ORF">ACFQDO_11155</name>
</gene>
<dbReference type="Gene3D" id="3.90.920.10">
    <property type="entry name" value="DNA primase, PRIM domain"/>
    <property type="match status" value="1"/>
</dbReference>
<dbReference type="EC" id="6.5.1.1" evidence="2"/>
<name>A0ABW1JEF6_9ACTN</name>
<accession>A0ABW1JEF6</accession>
<evidence type="ECO:0000313" key="3">
    <source>
        <dbReference type="Proteomes" id="UP001596189"/>
    </source>
</evidence>
<dbReference type="Proteomes" id="UP001596189">
    <property type="component" value="Unassembled WGS sequence"/>
</dbReference>
<dbReference type="Pfam" id="PF21686">
    <property type="entry name" value="LigD_Prim-Pol"/>
    <property type="match status" value="1"/>
</dbReference>
<dbReference type="InterPro" id="IPR033649">
    <property type="entry name" value="MtLigD_Pol-like"/>
</dbReference>
<dbReference type="RefSeq" id="WP_345715635.1">
    <property type="nucleotide sequence ID" value="NZ_BAABFP010000002.1"/>
</dbReference>
<reference evidence="3" key="1">
    <citation type="journal article" date="2019" name="Int. J. Syst. Evol. Microbiol.">
        <title>The Global Catalogue of Microorganisms (GCM) 10K type strain sequencing project: providing services to taxonomists for standard genome sequencing and annotation.</title>
        <authorList>
            <consortium name="The Broad Institute Genomics Platform"/>
            <consortium name="The Broad Institute Genome Sequencing Center for Infectious Disease"/>
            <person name="Wu L."/>
            <person name="Ma J."/>
        </authorList>
    </citation>
    <scope>NUCLEOTIDE SEQUENCE [LARGE SCALE GENOMIC DNA]</scope>
    <source>
        <strain evidence="3">KACC 14249</strain>
    </source>
</reference>
<keyword evidence="2" id="KW-0436">Ligase</keyword>
<evidence type="ECO:0000313" key="2">
    <source>
        <dbReference type="EMBL" id="MFC6007686.1"/>
    </source>
</evidence>
<dbReference type="EMBL" id="JBHSRD010000004">
    <property type="protein sequence ID" value="MFC6007686.1"/>
    <property type="molecule type" value="Genomic_DNA"/>
</dbReference>
<comment type="caution">
    <text evidence="2">The sequence shown here is derived from an EMBL/GenBank/DDBJ whole genome shotgun (WGS) entry which is preliminary data.</text>
</comment>
<dbReference type="PANTHER" id="PTHR42705:SF2">
    <property type="entry name" value="BIFUNCTIONAL NON-HOMOLOGOUS END JOINING PROTEIN LIGD"/>
    <property type="match status" value="1"/>
</dbReference>
<evidence type="ECO:0000259" key="1">
    <source>
        <dbReference type="Pfam" id="PF21686"/>
    </source>
</evidence>
<sequence length="307" mass="33373">MSPDRSDAHQAQVEIDGRRLKLSNLDKVLYASTGTTKAEIIDYYAKVAPVMLPLLAHRPVSRFRWPNGVEAASFVEKAMPKGAPDWVATVTLDAPGSSRERITYPVVDGLPTLVWLANLAALELHVPQWTVGPRGGQRDPDRLVVDLDPGAPAGLPECAEVALLVRERLASDGLECVPVTSGSKGLQLYAPLSGEQDADVVREYARRLAESLASDHRSLVVSSMAKALRPKKVLLDWSQNHHAKTTICPYSLRGRPQPNAAAPRTWDEIEDGGSLKQLPYQEVLDRLDDLAPVTASLLVPGPRVPPS</sequence>
<proteinExistence type="predicted"/>
<keyword evidence="3" id="KW-1185">Reference proteome</keyword>
<dbReference type="NCBIfam" id="TIGR02778">
    <property type="entry name" value="ligD_pol"/>
    <property type="match status" value="1"/>
</dbReference>
<dbReference type="InterPro" id="IPR014145">
    <property type="entry name" value="LigD_pol_dom"/>
</dbReference>
<feature type="domain" description="DNA ligase D polymerase" evidence="1">
    <location>
        <begin position="36"/>
        <end position="289"/>
    </location>
</feature>